<dbReference type="PANTHER" id="PTHR46558">
    <property type="entry name" value="TRACRIPTIONAL REGULATORY PROTEIN-RELATED-RELATED"/>
    <property type="match status" value="1"/>
</dbReference>
<evidence type="ECO:0000256" key="2">
    <source>
        <dbReference type="SAM" id="Phobius"/>
    </source>
</evidence>
<dbReference type="GO" id="GO:0003677">
    <property type="term" value="F:DNA binding"/>
    <property type="evidence" value="ECO:0007669"/>
    <property type="project" value="UniProtKB-KW"/>
</dbReference>
<organism evidence="4 5">
    <name type="scientific">Streptococcus ictaluri 707-05</name>
    <dbReference type="NCBI Taxonomy" id="764299"/>
    <lineage>
        <taxon>Bacteria</taxon>
        <taxon>Bacillati</taxon>
        <taxon>Bacillota</taxon>
        <taxon>Bacilli</taxon>
        <taxon>Lactobacillales</taxon>
        <taxon>Streptococcaceae</taxon>
        <taxon>Streptococcus</taxon>
    </lineage>
</organism>
<dbReference type="RefSeq" id="WP_008087582.1">
    <property type="nucleotide sequence ID" value="NZ_AEUX02000003.1"/>
</dbReference>
<evidence type="ECO:0000259" key="3">
    <source>
        <dbReference type="PROSITE" id="PS50943"/>
    </source>
</evidence>
<dbReference type="EMBL" id="AEUX02000003">
    <property type="protein sequence ID" value="EHI70475.1"/>
    <property type="molecule type" value="Genomic_DNA"/>
</dbReference>
<keyword evidence="2" id="KW-0472">Membrane</keyword>
<dbReference type="InterPro" id="IPR010982">
    <property type="entry name" value="Lambda_DNA-bd_dom_sf"/>
</dbReference>
<dbReference type="Proteomes" id="UP000003330">
    <property type="component" value="Unassembled WGS sequence"/>
</dbReference>
<sequence length="150" mass="17017">MSFSREIKSLREREGITQEEMAKQLTISRQAISNWENDRHLPDIEMLILISKTYSISLDQLILGGDTMTKKLIRDGSQNKRVAMKLRILRLGFYLFLLGLIFFVIGLLGRPSLEHFFAQASTISFTGSLIAFLVLGLKGIVDLLHPIQIP</sequence>
<feature type="domain" description="HTH cro/C1-type" evidence="3">
    <location>
        <begin position="7"/>
        <end position="61"/>
    </location>
</feature>
<dbReference type="Pfam" id="PF01381">
    <property type="entry name" value="HTH_3"/>
    <property type="match status" value="1"/>
</dbReference>
<keyword evidence="2" id="KW-1133">Transmembrane helix</keyword>
<feature type="transmembrane region" description="Helical" evidence="2">
    <location>
        <begin position="116"/>
        <end position="137"/>
    </location>
</feature>
<evidence type="ECO:0000256" key="1">
    <source>
        <dbReference type="ARBA" id="ARBA00023125"/>
    </source>
</evidence>
<dbReference type="InterPro" id="IPR001387">
    <property type="entry name" value="Cro/C1-type_HTH"/>
</dbReference>
<keyword evidence="5" id="KW-1185">Reference proteome</keyword>
<comment type="caution">
    <text evidence="4">The sequence shown here is derived from an EMBL/GenBank/DDBJ whole genome shotgun (WGS) entry which is preliminary data.</text>
</comment>
<dbReference type="PROSITE" id="PS50943">
    <property type="entry name" value="HTH_CROC1"/>
    <property type="match status" value="1"/>
</dbReference>
<protein>
    <submittedName>
        <fullName evidence="4">Bacteriophage CI repressor protein</fullName>
    </submittedName>
</protein>
<dbReference type="SUPFAM" id="SSF47413">
    <property type="entry name" value="lambda repressor-like DNA-binding domains"/>
    <property type="match status" value="1"/>
</dbReference>
<evidence type="ECO:0000313" key="4">
    <source>
        <dbReference type="EMBL" id="EHI70475.1"/>
    </source>
</evidence>
<proteinExistence type="predicted"/>
<evidence type="ECO:0000313" key="5">
    <source>
        <dbReference type="Proteomes" id="UP000003330"/>
    </source>
</evidence>
<dbReference type="CDD" id="cd00093">
    <property type="entry name" value="HTH_XRE"/>
    <property type="match status" value="1"/>
</dbReference>
<dbReference type="STRING" id="764299.STRIC_0144"/>
<reference evidence="4 5" key="1">
    <citation type="journal article" date="2014" name="Int. J. Syst. Evol. Microbiol.">
        <title>Phylogenomics and the dynamic genome evolution of the genus Streptococcus.</title>
        <authorList>
            <consortium name="The Broad Institute Genome Sequencing Platform"/>
            <person name="Richards V.P."/>
            <person name="Palmer S.R."/>
            <person name="Pavinski Bitar P.D."/>
            <person name="Qin X."/>
            <person name="Weinstock G.M."/>
            <person name="Highlander S.K."/>
            <person name="Town C.D."/>
            <person name="Burne R.A."/>
            <person name="Stanhope M.J."/>
        </authorList>
    </citation>
    <scope>NUCLEOTIDE SEQUENCE [LARGE SCALE GENOMIC DNA]</scope>
    <source>
        <strain evidence="4 5">707-05</strain>
    </source>
</reference>
<keyword evidence="2" id="KW-0812">Transmembrane</keyword>
<accession>G5K0L8</accession>
<dbReference type="SMART" id="SM00530">
    <property type="entry name" value="HTH_XRE"/>
    <property type="match status" value="1"/>
</dbReference>
<dbReference type="PANTHER" id="PTHR46558:SF15">
    <property type="entry name" value="HELIX-TURN-HELIX DOMAIN PROTEIN"/>
    <property type="match status" value="1"/>
</dbReference>
<dbReference type="OrthoDB" id="9805856at2"/>
<name>G5K0L8_9STRE</name>
<dbReference type="Gene3D" id="1.10.260.40">
    <property type="entry name" value="lambda repressor-like DNA-binding domains"/>
    <property type="match status" value="1"/>
</dbReference>
<gene>
    <name evidence="4" type="ORF">STRIC_0144</name>
</gene>
<dbReference type="AlphaFoldDB" id="G5K0L8"/>
<feature type="transmembrane region" description="Helical" evidence="2">
    <location>
        <begin position="88"/>
        <end position="110"/>
    </location>
</feature>
<dbReference type="eggNOG" id="COG1476">
    <property type="taxonomic scope" value="Bacteria"/>
</dbReference>
<keyword evidence="1" id="KW-0238">DNA-binding</keyword>